<evidence type="ECO:0000256" key="1">
    <source>
        <dbReference type="ARBA" id="ARBA00006484"/>
    </source>
</evidence>
<dbReference type="GO" id="GO:0016491">
    <property type="term" value="F:oxidoreductase activity"/>
    <property type="evidence" value="ECO:0007669"/>
    <property type="project" value="UniProtKB-KW"/>
</dbReference>
<comment type="caution">
    <text evidence="5">The sequence shown here is derived from an EMBL/GenBank/DDBJ whole genome shotgun (WGS) entry which is preliminary data.</text>
</comment>
<dbReference type="EMBL" id="VUNS01000019">
    <property type="protein sequence ID" value="MST98444.1"/>
    <property type="molecule type" value="Genomic_DNA"/>
</dbReference>
<protein>
    <submittedName>
        <fullName evidence="5">SDR family oxidoreductase</fullName>
    </submittedName>
</protein>
<dbReference type="PRINTS" id="PR00081">
    <property type="entry name" value="GDHRDH"/>
</dbReference>
<evidence type="ECO:0000313" key="5">
    <source>
        <dbReference type="EMBL" id="MST98444.1"/>
    </source>
</evidence>
<dbReference type="PRINTS" id="PR00080">
    <property type="entry name" value="SDRFAMILY"/>
</dbReference>
<sequence>MEASLQGKVAVVTGGAKGIGAAVVRRLSNDGAQVIVADIDEKSGTELAGASARVSFVRCDVSDEKQILAVLDKVDSRFGRLDILVNDAAWQLNKPLLETTTEEFEQVMRINVTGSFIFLRESAKRMIAKGIPGAIVNFASTFAVVGSPGYLAYHASKGAIASMTRAAAIALQPHGIRVNAVAPGTVDTPGLHDGARDTGDERRGLESFLALQPLKRFGQPEEIANVVRFLVDEQASFVHGAVVMADGGYTIV</sequence>
<dbReference type="InterPro" id="IPR002347">
    <property type="entry name" value="SDR_fam"/>
</dbReference>
<keyword evidence="6" id="KW-1185">Reference proteome</keyword>
<accession>A0A844G656</accession>
<organism evidence="5 6">
    <name type="scientific">Victivallis lenta</name>
    <dbReference type="NCBI Taxonomy" id="2606640"/>
    <lineage>
        <taxon>Bacteria</taxon>
        <taxon>Pseudomonadati</taxon>
        <taxon>Lentisphaerota</taxon>
        <taxon>Lentisphaeria</taxon>
        <taxon>Victivallales</taxon>
        <taxon>Victivallaceae</taxon>
        <taxon>Victivallis</taxon>
    </lineage>
</organism>
<dbReference type="PANTHER" id="PTHR24321">
    <property type="entry name" value="DEHYDROGENASES, SHORT CHAIN"/>
    <property type="match status" value="1"/>
</dbReference>
<evidence type="ECO:0000256" key="2">
    <source>
        <dbReference type="ARBA" id="ARBA00023002"/>
    </source>
</evidence>
<reference evidence="5 6" key="1">
    <citation type="submission" date="2019-08" db="EMBL/GenBank/DDBJ databases">
        <title>In-depth cultivation of the pig gut microbiome towards novel bacterial diversity and tailored functional studies.</title>
        <authorList>
            <person name="Wylensek D."/>
            <person name="Hitch T.C.A."/>
            <person name="Clavel T."/>
        </authorList>
    </citation>
    <scope>NUCLEOTIDE SEQUENCE [LARGE SCALE GENOMIC DNA]</scope>
    <source>
        <strain evidence="5 6">BBE-744-WT-12</strain>
    </source>
</reference>
<dbReference type="AlphaFoldDB" id="A0A844G656"/>
<dbReference type="PANTHER" id="PTHR24321:SF8">
    <property type="entry name" value="ESTRADIOL 17-BETA-DEHYDROGENASE 8-RELATED"/>
    <property type="match status" value="1"/>
</dbReference>
<name>A0A844G656_9BACT</name>
<dbReference type="SMART" id="SM00822">
    <property type="entry name" value="PKS_KR"/>
    <property type="match status" value="1"/>
</dbReference>
<keyword evidence="3" id="KW-0520">NAD</keyword>
<gene>
    <name evidence="5" type="ORF">FYJ85_15490</name>
</gene>
<dbReference type="InterPro" id="IPR036291">
    <property type="entry name" value="NAD(P)-bd_dom_sf"/>
</dbReference>
<dbReference type="Pfam" id="PF13561">
    <property type="entry name" value="adh_short_C2"/>
    <property type="match status" value="1"/>
</dbReference>
<dbReference type="Gene3D" id="3.40.50.720">
    <property type="entry name" value="NAD(P)-binding Rossmann-like Domain"/>
    <property type="match status" value="1"/>
</dbReference>
<dbReference type="FunFam" id="3.40.50.720:FF:000084">
    <property type="entry name" value="Short-chain dehydrogenase reductase"/>
    <property type="match status" value="1"/>
</dbReference>
<dbReference type="InterPro" id="IPR057326">
    <property type="entry name" value="KR_dom"/>
</dbReference>
<feature type="domain" description="Ketoreductase" evidence="4">
    <location>
        <begin position="8"/>
        <end position="184"/>
    </location>
</feature>
<dbReference type="SUPFAM" id="SSF51735">
    <property type="entry name" value="NAD(P)-binding Rossmann-fold domains"/>
    <property type="match status" value="1"/>
</dbReference>
<evidence type="ECO:0000259" key="4">
    <source>
        <dbReference type="SMART" id="SM00822"/>
    </source>
</evidence>
<evidence type="ECO:0000313" key="6">
    <source>
        <dbReference type="Proteomes" id="UP000435649"/>
    </source>
</evidence>
<dbReference type="CDD" id="cd05233">
    <property type="entry name" value="SDR_c"/>
    <property type="match status" value="1"/>
</dbReference>
<dbReference type="Proteomes" id="UP000435649">
    <property type="component" value="Unassembled WGS sequence"/>
</dbReference>
<keyword evidence="2" id="KW-0560">Oxidoreductase</keyword>
<proteinExistence type="inferred from homology"/>
<comment type="similarity">
    <text evidence="1">Belongs to the short-chain dehydrogenases/reductases (SDR) family.</text>
</comment>
<evidence type="ECO:0000256" key="3">
    <source>
        <dbReference type="ARBA" id="ARBA00023027"/>
    </source>
</evidence>
<dbReference type="NCBIfam" id="NF005559">
    <property type="entry name" value="PRK07231.1"/>
    <property type="match status" value="1"/>
</dbReference>